<dbReference type="EMBL" id="JACGWJ010000263">
    <property type="protein sequence ID" value="KAL0293870.1"/>
    <property type="molecule type" value="Genomic_DNA"/>
</dbReference>
<evidence type="ECO:0000313" key="2">
    <source>
        <dbReference type="EMBL" id="KAL0293870.1"/>
    </source>
</evidence>
<dbReference type="Pfam" id="PF03732">
    <property type="entry name" value="Retrotrans_gag"/>
    <property type="match status" value="1"/>
</dbReference>
<accession>A0AAW2JH18</accession>
<gene>
    <name evidence="2" type="ORF">Sradi_6915800</name>
</gene>
<comment type="caution">
    <text evidence="2">The sequence shown here is derived from an EMBL/GenBank/DDBJ whole genome shotgun (WGS) entry which is preliminary data.</text>
</comment>
<reference evidence="2" key="1">
    <citation type="submission" date="2020-06" db="EMBL/GenBank/DDBJ databases">
        <authorList>
            <person name="Li T."/>
            <person name="Hu X."/>
            <person name="Zhang T."/>
            <person name="Song X."/>
            <person name="Zhang H."/>
            <person name="Dai N."/>
            <person name="Sheng W."/>
            <person name="Hou X."/>
            <person name="Wei L."/>
        </authorList>
    </citation>
    <scope>NUCLEOTIDE SEQUENCE</scope>
    <source>
        <strain evidence="2">G02</strain>
        <tissue evidence="2">Leaf</tissue>
    </source>
</reference>
<evidence type="ECO:0000259" key="1">
    <source>
        <dbReference type="Pfam" id="PF03732"/>
    </source>
</evidence>
<feature type="domain" description="Retrotransposon gag" evidence="1">
    <location>
        <begin position="74"/>
        <end position="117"/>
    </location>
</feature>
<dbReference type="PANTHER" id="PTHR33437:SF2">
    <property type="entry name" value="OS06G0361200 PROTEIN"/>
    <property type="match status" value="1"/>
</dbReference>
<name>A0AAW2JH18_SESRA</name>
<organism evidence="2">
    <name type="scientific">Sesamum radiatum</name>
    <name type="common">Black benniseed</name>
    <dbReference type="NCBI Taxonomy" id="300843"/>
    <lineage>
        <taxon>Eukaryota</taxon>
        <taxon>Viridiplantae</taxon>
        <taxon>Streptophyta</taxon>
        <taxon>Embryophyta</taxon>
        <taxon>Tracheophyta</taxon>
        <taxon>Spermatophyta</taxon>
        <taxon>Magnoliopsida</taxon>
        <taxon>eudicotyledons</taxon>
        <taxon>Gunneridae</taxon>
        <taxon>Pentapetalae</taxon>
        <taxon>asterids</taxon>
        <taxon>lamiids</taxon>
        <taxon>Lamiales</taxon>
        <taxon>Pedaliaceae</taxon>
        <taxon>Sesamum</taxon>
    </lineage>
</organism>
<dbReference type="PANTHER" id="PTHR33437">
    <property type="entry name" value="OS06G0361200 PROTEIN"/>
    <property type="match status" value="1"/>
</dbReference>
<protein>
    <recommendedName>
        <fullName evidence="1">Retrotransposon gag domain-containing protein</fullName>
    </recommendedName>
</protein>
<proteinExistence type="predicted"/>
<dbReference type="InterPro" id="IPR005162">
    <property type="entry name" value="Retrotrans_gag_dom"/>
</dbReference>
<reference evidence="2" key="2">
    <citation type="journal article" date="2024" name="Plant">
        <title>Genomic evolution and insights into agronomic trait innovations of Sesamum species.</title>
        <authorList>
            <person name="Miao H."/>
            <person name="Wang L."/>
            <person name="Qu L."/>
            <person name="Liu H."/>
            <person name="Sun Y."/>
            <person name="Le M."/>
            <person name="Wang Q."/>
            <person name="Wei S."/>
            <person name="Zheng Y."/>
            <person name="Lin W."/>
            <person name="Duan Y."/>
            <person name="Cao H."/>
            <person name="Xiong S."/>
            <person name="Wang X."/>
            <person name="Wei L."/>
            <person name="Li C."/>
            <person name="Ma Q."/>
            <person name="Ju M."/>
            <person name="Zhao R."/>
            <person name="Li G."/>
            <person name="Mu C."/>
            <person name="Tian Q."/>
            <person name="Mei H."/>
            <person name="Zhang T."/>
            <person name="Gao T."/>
            <person name="Zhang H."/>
        </authorList>
    </citation>
    <scope>NUCLEOTIDE SEQUENCE</scope>
    <source>
        <strain evidence="2">G02</strain>
    </source>
</reference>
<sequence length="124" mass="14310">MGTIQNKLDGNSKLSMTYTKPYTQRIDNLKMPVGYQPQKFQQFDGKGNPKQHVAHFIETCNNAGTYGDHFVKQFVRSIKGNAFNWYTNLEASSIDSWGQLEQEFLNCFYSTRRTVSMIELTNSH</sequence>
<dbReference type="AlphaFoldDB" id="A0AAW2JH18"/>